<feature type="non-terminal residue" evidence="2">
    <location>
        <position position="85"/>
    </location>
</feature>
<dbReference type="EMBL" id="CAJNOL010008756">
    <property type="protein sequence ID" value="CAF1638684.1"/>
    <property type="molecule type" value="Genomic_DNA"/>
</dbReference>
<dbReference type="Proteomes" id="UP000663870">
    <property type="component" value="Unassembled WGS sequence"/>
</dbReference>
<organism evidence="2 3">
    <name type="scientific">Rotaria sordida</name>
    <dbReference type="NCBI Taxonomy" id="392033"/>
    <lineage>
        <taxon>Eukaryota</taxon>
        <taxon>Metazoa</taxon>
        <taxon>Spiralia</taxon>
        <taxon>Gnathifera</taxon>
        <taxon>Rotifera</taxon>
        <taxon>Eurotatoria</taxon>
        <taxon>Bdelloidea</taxon>
        <taxon>Philodinida</taxon>
        <taxon>Philodinidae</taxon>
        <taxon>Rotaria</taxon>
    </lineage>
</organism>
<dbReference type="AlphaFoldDB" id="A0A816DLB9"/>
<evidence type="ECO:0000313" key="1">
    <source>
        <dbReference type="EMBL" id="CAF1450169.1"/>
    </source>
</evidence>
<sequence>MTFSDLWEMVEEFTKENSSSGEGYQRNNGGIGWYYQHYDEEDTAVRRAIFKVLKTHRMFLEIIAMLYSDLAWCYLFTGRPLLASP</sequence>
<accession>A0A816DLB9</accession>
<proteinExistence type="predicted"/>
<gene>
    <name evidence="2" type="ORF">JXQ802_LOCUS52870</name>
    <name evidence="1" type="ORF">PYM288_LOCUS36515</name>
</gene>
<name>A0A816DLB9_9BILA</name>
<evidence type="ECO:0000313" key="3">
    <source>
        <dbReference type="Proteomes" id="UP000663870"/>
    </source>
</evidence>
<protein>
    <submittedName>
        <fullName evidence="2">Uncharacterized protein</fullName>
    </submittedName>
</protein>
<keyword evidence="3" id="KW-1185">Reference proteome</keyword>
<dbReference type="EMBL" id="CAJNOH010007123">
    <property type="protein sequence ID" value="CAF1450169.1"/>
    <property type="molecule type" value="Genomic_DNA"/>
</dbReference>
<comment type="caution">
    <text evidence="2">The sequence shown here is derived from an EMBL/GenBank/DDBJ whole genome shotgun (WGS) entry which is preliminary data.</text>
</comment>
<dbReference type="Proteomes" id="UP000663854">
    <property type="component" value="Unassembled WGS sequence"/>
</dbReference>
<reference evidence="2" key="1">
    <citation type="submission" date="2021-02" db="EMBL/GenBank/DDBJ databases">
        <authorList>
            <person name="Nowell W R."/>
        </authorList>
    </citation>
    <scope>NUCLEOTIDE SEQUENCE</scope>
</reference>
<evidence type="ECO:0000313" key="2">
    <source>
        <dbReference type="EMBL" id="CAF1638684.1"/>
    </source>
</evidence>